<dbReference type="EMBL" id="OX459957">
    <property type="protein sequence ID" value="CAI9162770.1"/>
    <property type="molecule type" value="Genomic_DNA"/>
</dbReference>
<reference evidence="2" key="1">
    <citation type="submission" date="2023-04" db="EMBL/GenBank/DDBJ databases">
        <authorList>
            <consortium name="ELIXIR-Norway"/>
        </authorList>
    </citation>
    <scope>NUCLEOTIDE SEQUENCE [LARGE SCALE GENOMIC DNA]</scope>
</reference>
<keyword evidence="3" id="KW-1185">Reference proteome</keyword>
<proteinExistence type="predicted"/>
<sequence>MRKGPWAGQRQRSSMAWALHHPPGSPGSWWKEGAGSGARSRAFNWSKKQGQASLRSVPRSPLLSVSPDLSPGDPLWLASSKASGLCLRLLLPGPVVRKFPTLVKSTGGVAGCGFLSVLLHLLFPLVLSVSMVKRTQALFVLALGCEARGPPTALGPRHAAGGEVAIVGSAGPSQTTVHTFSWPSGVLFFLISR</sequence>
<accession>A0ABN8YNX3</accession>
<organism evidence="2 3">
    <name type="scientific">Rangifer tarandus platyrhynchus</name>
    <name type="common">Svalbard reindeer</name>
    <dbReference type="NCBI Taxonomy" id="3082113"/>
    <lineage>
        <taxon>Eukaryota</taxon>
        <taxon>Metazoa</taxon>
        <taxon>Chordata</taxon>
        <taxon>Craniata</taxon>
        <taxon>Vertebrata</taxon>
        <taxon>Euteleostomi</taxon>
        <taxon>Mammalia</taxon>
        <taxon>Eutheria</taxon>
        <taxon>Laurasiatheria</taxon>
        <taxon>Artiodactyla</taxon>
        <taxon>Ruminantia</taxon>
        <taxon>Pecora</taxon>
        <taxon>Cervidae</taxon>
        <taxon>Odocoileinae</taxon>
        <taxon>Rangifer</taxon>
    </lineage>
</organism>
<name>A0ABN8YNX3_RANTA</name>
<keyword evidence="1" id="KW-1133">Transmembrane helix</keyword>
<keyword evidence="1" id="KW-0812">Transmembrane</keyword>
<evidence type="ECO:0000313" key="2">
    <source>
        <dbReference type="EMBL" id="CAI9162770.1"/>
    </source>
</evidence>
<gene>
    <name evidence="2" type="ORF">MRATA1EN1_LOCUS11732</name>
</gene>
<evidence type="ECO:0000256" key="1">
    <source>
        <dbReference type="SAM" id="Phobius"/>
    </source>
</evidence>
<protein>
    <submittedName>
        <fullName evidence="2">Uncharacterized protein</fullName>
    </submittedName>
</protein>
<dbReference type="Proteomes" id="UP001176941">
    <property type="component" value="Chromosome 21"/>
</dbReference>
<keyword evidence="1" id="KW-0472">Membrane</keyword>
<feature type="transmembrane region" description="Helical" evidence="1">
    <location>
        <begin position="107"/>
        <end position="127"/>
    </location>
</feature>
<evidence type="ECO:0000313" key="3">
    <source>
        <dbReference type="Proteomes" id="UP001176941"/>
    </source>
</evidence>